<proteinExistence type="predicted"/>
<evidence type="ECO:0000313" key="3">
    <source>
        <dbReference type="Proteomes" id="UP000295680"/>
    </source>
</evidence>
<evidence type="ECO:0000313" key="2">
    <source>
        <dbReference type="EMBL" id="TCO43756.1"/>
    </source>
</evidence>
<keyword evidence="1" id="KW-0472">Membrane</keyword>
<reference evidence="2 3" key="1">
    <citation type="submission" date="2019-03" db="EMBL/GenBank/DDBJ databases">
        <title>Genomic Encyclopedia of Type Strains, Phase IV (KMG-IV): sequencing the most valuable type-strain genomes for metagenomic binning, comparative biology and taxonomic classification.</title>
        <authorList>
            <person name="Goeker M."/>
        </authorList>
    </citation>
    <scope>NUCLEOTIDE SEQUENCE [LARGE SCALE GENOMIC DNA]</scope>
    <source>
        <strain evidence="2 3">DSM 45934</strain>
    </source>
</reference>
<keyword evidence="1" id="KW-0812">Transmembrane</keyword>
<gene>
    <name evidence="2" type="ORF">EV192_12819</name>
</gene>
<keyword evidence="1" id="KW-1133">Transmembrane helix</keyword>
<comment type="caution">
    <text evidence="2">The sequence shown here is derived from an EMBL/GenBank/DDBJ whole genome shotgun (WGS) entry which is preliminary data.</text>
</comment>
<dbReference type="EMBL" id="SLWS01000028">
    <property type="protein sequence ID" value="TCO43756.1"/>
    <property type="molecule type" value="Genomic_DNA"/>
</dbReference>
<accession>A0A4R2IHT7</accession>
<sequence>MSGEQTVFALSAAVLAALLLLWLVVKSGARRGRHRLNESWTSSPTDILDMRAAWAKDGEVQLPAIADARPNQASSGQDSYVVDEDEPNLLRPYVTQRAHVAAVPDTGRRIGATA</sequence>
<organism evidence="2 3">
    <name type="scientific">Actinocrispum wychmicini</name>
    <dbReference type="NCBI Taxonomy" id="1213861"/>
    <lineage>
        <taxon>Bacteria</taxon>
        <taxon>Bacillati</taxon>
        <taxon>Actinomycetota</taxon>
        <taxon>Actinomycetes</taxon>
        <taxon>Pseudonocardiales</taxon>
        <taxon>Pseudonocardiaceae</taxon>
        <taxon>Actinocrispum</taxon>
    </lineage>
</organism>
<name>A0A4R2IHT7_9PSEU</name>
<dbReference type="Proteomes" id="UP000295680">
    <property type="component" value="Unassembled WGS sequence"/>
</dbReference>
<keyword evidence="3" id="KW-1185">Reference proteome</keyword>
<protein>
    <submittedName>
        <fullName evidence="2">Uncharacterized protein</fullName>
    </submittedName>
</protein>
<evidence type="ECO:0000256" key="1">
    <source>
        <dbReference type="SAM" id="Phobius"/>
    </source>
</evidence>
<feature type="transmembrane region" description="Helical" evidence="1">
    <location>
        <begin position="6"/>
        <end position="25"/>
    </location>
</feature>
<dbReference type="AlphaFoldDB" id="A0A4R2IHT7"/>